<keyword evidence="4" id="KW-1133">Transmembrane helix</keyword>
<dbReference type="InParanoid" id="A0A6P8R133"/>
<evidence type="ECO:0000256" key="5">
    <source>
        <dbReference type="SAM" id="SignalP"/>
    </source>
</evidence>
<feature type="signal peptide" evidence="5">
    <location>
        <begin position="1"/>
        <end position="17"/>
    </location>
</feature>
<evidence type="ECO:0000313" key="7">
    <source>
        <dbReference type="Proteomes" id="UP000515159"/>
    </source>
</evidence>
<name>A0A6P8R133_GEOSA</name>
<feature type="domain" description="Folate receptor-like" evidence="6">
    <location>
        <begin position="23"/>
        <end position="200"/>
    </location>
</feature>
<dbReference type="InterPro" id="IPR018143">
    <property type="entry name" value="Folate_rcpt-like"/>
</dbReference>
<dbReference type="GeneID" id="117361999"/>
<dbReference type="AlphaFoldDB" id="A0A6P8R133"/>
<feature type="transmembrane region" description="Helical" evidence="4">
    <location>
        <begin position="228"/>
        <end position="248"/>
    </location>
</feature>
<organism evidence="7 8">
    <name type="scientific">Geotrypetes seraphini</name>
    <name type="common">Gaboon caecilian</name>
    <name type="synonym">Caecilia seraphini</name>
    <dbReference type="NCBI Taxonomy" id="260995"/>
    <lineage>
        <taxon>Eukaryota</taxon>
        <taxon>Metazoa</taxon>
        <taxon>Chordata</taxon>
        <taxon>Craniata</taxon>
        <taxon>Vertebrata</taxon>
        <taxon>Euteleostomi</taxon>
        <taxon>Amphibia</taxon>
        <taxon>Gymnophiona</taxon>
        <taxon>Geotrypetes</taxon>
    </lineage>
</organism>
<sequence>MWWIFLWLSVASLECASKDLINICMDAKHHKSKPGKEDDLHGQCTPWKDNACCAVNTTVEAHKNVSYLYDFNWNHCGIMSEKCKAHFIQDTCFYECSPNLGPWIQQADSSWRKERILDVPLCQEDCEKWWEDCKGDVTCKDNWHKGWNWTSNPRLNRCPVDAKCKNFTEYFPQPSDLCEKIWSNSYKYTTYKRGSGRCMQLWFQGVENPNVRVTKYYADLRNQAMVSLPAPLLLLLTLVLALSSWGGLRSDGGLWLSF</sequence>
<keyword evidence="4" id="KW-0812">Transmembrane</keyword>
<dbReference type="Pfam" id="PF03024">
    <property type="entry name" value="Folate_rec"/>
    <property type="match status" value="1"/>
</dbReference>
<keyword evidence="3" id="KW-1015">Disulfide bond</keyword>
<dbReference type="OrthoDB" id="567542at2759"/>
<dbReference type="PANTHER" id="PTHR10517:SF14">
    <property type="entry name" value="FOLATE RECEPTOR 1-RELATED"/>
    <property type="match status" value="1"/>
</dbReference>
<proteinExistence type="inferred from homology"/>
<evidence type="ECO:0000256" key="3">
    <source>
        <dbReference type="ARBA" id="ARBA00023157"/>
    </source>
</evidence>
<dbReference type="PANTHER" id="PTHR10517">
    <property type="entry name" value="FOLATE RECEPTOR"/>
    <property type="match status" value="1"/>
</dbReference>
<evidence type="ECO:0000259" key="6">
    <source>
        <dbReference type="Pfam" id="PF03024"/>
    </source>
</evidence>
<dbReference type="InterPro" id="IPR004269">
    <property type="entry name" value="Folate_rcpt"/>
</dbReference>
<comment type="similarity">
    <text evidence="1">Belongs to the folate receptor family.</text>
</comment>
<dbReference type="RefSeq" id="XP_033803574.1">
    <property type="nucleotide sequence ID" value="XM_033947683.1"/>
</dbReference>
<evidence type="ECO:0000313" key="8">
    <source>
        <dbReference type="RefSeq" id="XP_033803574.1"/>
    </source>
</evidence>
<dbReference type="GO" id="GO:0009897">
    <property type="term" value="C:external side of plasma membrane"/>
    <property type="evidence" value="ECO:0007669"/>
    <property type="project" value="TreeGrafter"/>
</dbReference>
<protein>
    <submittedName>
        <fullName evidence="8">Folate receptor alpha-like</fullName>
    </submittedName>
</protein>
<dbReference type="KEGG" id="gsh:117361999"/>
<evidence type="ECO:0000256" key="2">
    <source>
        <dbReference type="ARBA" id="ARBA00022729"/>
    </source>
</evidence>
<dbReference type="FunCoup" id="A0A6P8R133">
    <property type="interactions" value="278"/>
</dbReference>
<evidence type="ECO:0000256" key="1">
    <source>
        <dbReference type="ARBA" id="ARBA00007932"/>
    </source>
</evidence>
<reference evidence="8" key="1">
    <citation type="submission" date="2025-08" db="UniProtKB">
        <authorList>
            <consortium name="RefSeq"/>
        </authorList>
    </citation>
    <scope>IDENTIFICATION</scope>
</reference>
<keyword evidence="4" id="KW-0472">Membrane</keyword>
<feature type="chain" id="PRO_5027768769" evidence="5">
    <location>
        <begin position="18"/>
        <end position="258"/>
    </location>
</feature>
<dbReference type="GO" id="GO:0038023">
    <property type="term" value="F:signaling receptor activity"/>
    <property type="evidence" value="ECO:0007669"/>
    <property type="project" value="TreeGrafter"/>
</dbReference>
<keyword evidence="2 5" id="KW-0732">Signal</keyword>
<keyword evidence="7" id="KW-1185">Reference proteome</keyword>
<accession>A0A6P8R133</accession>
<dbReference type="Proteomes" id="UP000515159">
    <property type="component" value="Chromosome 6"/>
</dbReference>
<evidence type="ECO:0000256" key="4">
    <source>
        <dbReference type="SAM" id="Phobius"/>
    </source>
</evidence>
<gene>
    <name evidence="8" type="primary">LOC117361999</name>
</gene>